<dbReference type="InterPro" id="IPR039942">
    <property type="entry name" value="SBSPO"/>
</dbReference>
<evidence type="ECO:0000256" key="3">
    <source>
        <dbReference type="ARBA" id="ARBA00023180"/>
    </source>
</evidence>
<evidence type="ECO:0000313" key="6">
    <source>
        <dbReference type="Proteomes" id="UP000504640"/>
    </source>
</evidence>
<dbReference type="GeneID" id="116535134"/>
<dbReference type="SUPFAM" id="SSF82895">
    <property type="entry name" value="TSP-1 type 1 repeat"/>
    <property type="match status" value="1"/>
</dbReference>
<dbReference type="RefSeq" id="XP_032111833.1">
    <property type="nucleotide sequence ID" value="XM_032255942.1"/>
</dbReference>
<keyword evidence="1" id="KW-0732">Signal</keyword>
<evidence type="ECO:0000256" key="4">
    <source>
        <dbReference type="SAM" id="MobiDB-lite"/>
    </source>
</evidence>
<feature type="compositionally biased region" description="Low complexity" evidence="4">
    <location>
        <begin position="42"/>
        <end position="53"/>
    </location>
</feature>
<dbReference type="InterPro" id="IPR044004">
    <property type="entry name" value="TSP1_spondin_dom"/>
</dbReference>
<feature type="region of interest" description="Disordered" evidence="4">
    <location>
        <begin position="114"/>
        <end position="133"/>
    </location>
</feature>
<keyword evidence="2" id="KW-1015">Disulfide bond</keyword>
<sequence length="286" mass="29943">MGPRGVEQILSPAAPRWAAAAPAVTRCVSPACPRAASATKRAARRGTAAQTARVCPGAPGKGQGTRGALRAEGSWGRGCAEEGSPAPRGALGLEAAHEHGRDAWGLEGCAAGQTERAGGRAGKKGLRRSGPKGEAQAVALREEEDAQGMNLGTLISGDLKERDSWRVEGCFGGETQGPRTGLEGLQEGGGLGPAVSCAVSEWSGWSRCVKPCQASYHVCRRRVLQELRNGGVPCPPLEEQVGCVEYWSHQGVECQQSLIPTLITRGSYGKEQEKQDIPKKQATADK</sequence>
<dbReference type="Proteomes" id="UP000504640">
    <property type="component" value="Unplaced"/>
</dbReference>
<keyword evidence="6" id="KW-1185">Reference proteome</keyword>
<dbReference type="PANTHER" id="PTHR20920">
    <property type="entry name" value="RPE-SPONDIN"/>
    <property type="match status" value="1"/>
</dbReference>
<proteinExistence type="predicted"/>
<name>A0A6J3G182_SAPAP</name>
<feature type="region of interest" description="Disordered" evidence="4">
    <location>
        <begin position="42"/>
        <end position="70"/>
    </location>
</feature>
<dbReference type="AlphaFoldDB" id="A0A6J3G182"/>
<evidence type="ECO:0000256" key="2">
    <source>
        <dbReference type="ARBA" id="ARBA00023157"/>
    </source>
</evidence>
<evidence type="ECO:0000256" key="1">
    <source>
        <dbReference type="ARBA" id="ARBA00022729"/>
    </source>
</evidence>
<gene>
    <name evidence="7" type="primary">LOC116535134</name>
</gene>
<feature type="domain" description="Spondin-like TSP1" evidence="5">
    <location>
        <begin position="197"/>
        <end position="244"/>
    </location>
</feature>
<reference evidence="7" key="1">
    <citation type="submission" date="2025-08" db="UniProtKB">
        <authorList>
            <consortium name="RefSeq"/>
        </authorList>
    </citation>
    <scope>IDENTIFICATION</scope>
    <source>
        <tissue evidence="7">Blood</tissue>
    </source>
</reference>
<protein>
    <submittedName>
        <fullName evidence="7">Uncharacterized protein LOC116535134</fullName>
    </submittedName>
</protein>
<feature type="compositionally biased region" description="Basic residues" evidence="4">
    <location>
        <begin position="121"/>
        <end position="130"/>
    </location>
</feature>
<dbReference type="InterPro" id="IPR036383">
    <property type="entry name" value="TSP1_rpt_sf"/>
</dbReference>
<dbReference type="Gene3D" id="2.20.100.10">
    <property type="entry name" value="Thrombospondin type-1 (TSP1) repeat"/>
    <property type="match status" value="1"/>
</dbReference>
<dbReference type="Pfam" id="PF19028">
    <property type="entry name" value="TSP1_spondin"/>
    <property type="match status" value="1"/>
</dbReference>
<keyword evidence="3" id="KW-0325">Glycoprotein</keyword>
<evidence type="ECO:0000313" key="7">
    <source>
        <dbReference type="RefSeq" id="XP_032111833.1"/>
    </source>
</evidence>
<accession>A0A6J3G182</accession>
<evidence type="ECO:0000259" key="5">
    <source>
        <dbReference type="Pfam" id="PF19028"/>
    </source>
</evidence>
<organism evidence="6 7">
    <name type="scientific">Sapajus apella</name>
    <name type="common">Brown-capped capuchin</name>
    <name type="synonym">Cebus apella</name>
    <dbReference type="NCBI Taxonomy" id="9515"/>
    <lineage>
        <taxon>Eukaryota</taxon>
        <taxon>Metazoa</taxon>
        <taxon>Chordata</taxon>
        <taxon>Craniata</taxon>
        <taxon>Vertebrata</taxon>
        <taxon>Euteleostomi</taxon>
        <taxon>Mammalia</taxon>
        <taxon>Eutheria</taxon>
        <taxon>Euarchontoglires</taxon>
        <taxon>Primates</taxon>
        <taxon>Haplorrhini</taxon>
        <taxon>Platyrrhini</taxon>
        <taxon>Cebidae</taxon>
        <taxon>Cebinae</taxon>
        <taxon>Sapajus</taxon>
    </lineage>
</organism>
<dbReference type="PANTHER" id="PTHR20920:SF4">
    <property type="entry name" value="SMB DOMAIN-CONTAINING PROTEIN"/>
    <property type="match status" value="1"/>
</dbReference>